<dbReference type="InterPro" id="IPR014031">
    <property type="entry name" value="Ketoacyl_synth_C"/>
</dbReference>
<dbReference type="InterPro" id="IPR020807">
    <property type="entry name" value="PKS_DH"/>
</dbReference>
<dbReference type="InterPro" id="IPR036291">
    <property type="entry name" value="NAD(P)-bd_dom_sf"/>
</dbReference>
<dbReference type="InterPro" id="IPR001227">
    <property type="entry name" value="Ac_transferase_dom_sf"/>
</dbReference>
<dbReference type="GO" id="GO:0033068">
    <property type="term" value="P:macrolide biosynthetic process"/>
    <property type="evidence" value="ECO:0007669"/>
    <property type="project" value="UniProtKB-ARBA"/>
</dbReference>
<dbReference type="Pfam" id="PF07993">
    <property type="entry name" value="NAD_binding_4"/>
    <property type="match status" value="1"/>
</dbReference>
<comment type="pathway">
    <text evidence="2">Antibiotic biosynthesis.</text>
</comment>
<organism evidence="13 14">
    <name type="scientific">Streptomyces mashuensis</name>
    <dbReference type="NCBI Taxonomy" id="33904"/>
    <lineage>
        <taxon>Bacteria</taxon>
        <taxon>Bacillati</taxon>
        <taxon>Actinomycetota</taxon>
        <taxon>Actinomycetes</taxon>
        <taxon>Kitasatosporales</taxon>
        <taxon>Streptomycetaceae</taxon>
        <taxon>Streptomyces</taxon>
    </lineage>
</organism>
<dbReference type="InterPro" id="IPR050091">
    <property type="entry name" value="PKS_NRPS_Biosynth_Enz"/>
</dbReference>
<comment type="caution">
    <text evidence="9">Lacks conserved residue(s) required for the propagation of feature annotation.</text>
</comment>
<dbReference type="SMART" id="SM00825">
    <property type="entry name" value="PKS_KS"/>
    <property type="match status" value="1"/>
</dbReference>
<evidence type="ECO:0000259" key="10">
    <source>
        <dbReference type="PROSITE" id="PS50075"/>
    </source>
</evidence>
<dbReference type="GO" id="GO:0006633">
    <property type="term" value="P:fatty acid biosynthetic process"/>
    <property type="evidence" value="ECO:0007669"/>
    <property type="project" value="InterPro"/>
</dbReference>
<dbReference type="Pfam" id="PF08990">
    <property type="entry name" value="Docking"/>
    <property type="match status" value="1"/>
</dbReference>
<dbReference type="SUPFAM" id="SSF55048">
    <property type="entry name" value="Probable ACP-binding domain of malonyl-CoA ACP transacylase"/>
    <property type="match status" value="1"/>
</dbReference>
<evidence type="ECO:0000256" key="8">
    <source>
        <dbReference type="ARBA" id="ARBA00023315"/>
    </source>
</evidence>
<comment type="caution">
    <text evidence="13">The sequence shown here is derived from an EMBL/GenBank/DDBJ whole genome shotgun (WGS) entry which is preliminary data.</text>
</comment>
<dbReference type="InterPro" id="IPR032821">
    <property type="entry name" value="PKS_assoc"/>
</dbReference>
<dbReference type="PANTHER" id="PTHR43775:SF51">
    <property type="entry name" value="INACTIVE PHENOLPHTHIOCEROL SYNTHESIS POLYKETIDE SYNTHASE TYPE I PKS1-RELATED"/>
    <property type="match status" value="1"/>
</dbReference>
<comment type="cofactor">
    <cofactor evidence="1">
        <name>pantetheine 4'-phosphate</name>
        <dbReference type="ChEBI" id="CHEBI:47942"/>
    </cofactor>
</comment>
<dbReference type="GO" id="GO:0004315">
    <property type="term" value="F:3-oxoacyl-[acyl-carrier-protein] synthase activity"/>
    <property type="evidence" value="ECO:0007669"/>
    <property type="project" value="InterPro"/>
</dbReference>
<feature type="region of interest" description="C-terminal hotdog fold" evidence="9">
    <location>
        <begin position="1057"/>
        <end position="1194"/>
    </location>
</feature>
<dbReference type="Gene3D" id="3.30.70.3290">
    <property type="match status" value="1"/>
</dbReference>
<dbReference type="Gene3D" id="3.40.47.10">
    <property type="match status" value="1"/>
</dbReference>
<dbReference type="InterPro" id="IPR010080">
    <property type="entry name" value="Thioester_reductase-like_dom"/>
</dbReference>
<evidence type="ECO:0000313" key="13">
    <source>
        <dbReference type="EMBL" id="GHF69458.1"/>
    </source>
</evidence>
<name>A0A919B9K9_9ACTN</name>
<evidence type="ECO:0000256" key="7">
    <source>
        <dbReference type="ARBA" id="ARBA00023268"/>
    </source>
</evidence>
<dbReference type="InterPro" id="IPR016035">
    <property type="entry name" value="Acyl_Trfase/lysoPLipase"/>
</dbReference>
<dbReference type="InterPro" id="IPR018201">
    <property type="entry name" value="Ketoacyl_synth_AS"/>
</dbReference>
<keyword evidence="7" id="KW-0511">Multifunctional enzyme</keyword>
<dbReference type="InterPro" id="IPR020806">
    <property type="entry name" value="PKS_PP-bd"/>
</dbReference>
<feature type="domain" description="Ketosynthase family 3 (KS3)" evidence="11">
    <location>
        <begin position="35"/>
        <end position="461"/>
    </location>
</feature>
<dbReference type="SUPFAM" id="SSF51735">
    <property type="entry name" value="NAD(P)-binding Rossmann-fold domains"/>
    <property type="match status" value="3"/>
</dbReference>
<gene>
    <name evidence="13" type="ORF">GCM10010218_58630</name>
</gene>
<dbReference type="PANTHER" id="PTHR43775">
    <property type="entry name" value="FATTY ACID SYNTHASE"/>
    <property type="match status" value="1"/>
</dbReference>
<protein>
    <submittedName>
        <fullName evidence="13">Polyketide synthase</fullName>
    </submittedName>
</protein>
<dbReference type="InterPro" id="IPR015083">
    <property type="entry name" value="NorB/c/GfsB-D-like_docking"/>
</dbReference>
<dbReference type="CDD" id="cd08956">
    <property type="entry name" value="KR_3_FAS_SDR_x"/>
    <property type="match status" value="1"/>
</dbReference>
<dbReference type="SMART" id="SM00822">
    <property type="entry name" value="PKS_KR"/>
    <property type="match status" value="1"/>
</dbReference>
<dbReference type="Gene3D" id="3.10.129.110">
    <property type="entry name" value="Polyketide synthase dehydratase"/>
    <property type="match status" value="1"/>
</dbReference>
<evidence type="ECO:0000256" key="5">
    <source>
        <dbReference type="ARBA" id="ARBA00022679"/>
    </source>
</evidence>
<evidence type="ECO:0000256" key="4">
    <source>
        <dbReference type="ARBA" id="ARBA00022553"/>
    </source>
</evidence>
<dbReference type="SMART" id="SM00823">
    <property type="entry name" value="PKS_PP"/>
    <property type="match status" value="1"/>
</dbReference>
<dbReference type="InterPro" id="IPR057326">
    <property type="entry name" value="KR_dom"/>
</dbReference>
<dbReference type="Pfam" id="PF22953">
    <property type="entry name" value="SpnB_Rossmann"/>
    <property type="match status" value="1"/>
</dbReference>
<dbReference type="Gene3D" id="3.40.50.720">
    <property type="entry name" value="NAD(P)-binding Rossmann-like Domain"/>
    <property type="match status" value="2"/>
</dbReference>
<dbReference type="SMART" id="SM00826">
    <property type="entry name" value="PKS_DH"/>
    <property type="match status" value="1"/>
</dbReference>
<dbReference type="InterPro" id="IPR042104">
    <property type="entry name" value="PKS_dehydratase_sf"/>
</dbReference>
<dbReference type="SUPFAM" id="SSF47336">
    <property type="entry name" value="ACP-like"/>
    <property type="match status" value="1"/>
</dbReference>
<dbReference type="InterPro" id="IPR049900">
    <property type="entry name" value="PKS_mFAS_DH"/>
</dbReference>
<dbReference type="GO" id="GO:0004312">
    <property type="term" value="F:fatty acid synthase activity"/>
    <property type="evidence" value="ECO:0007669"/>
    <property type="project" value="TreeGrafter"/>
</dbReference>
<dbReference type="Pfam" id="PF21089">
    <property type="entry name" value="PKS_DH_N"/>
    <property type="match status" value="1"/>
</dbReference>
<dbReference type="PROSITE" id="PS52004">
    <property type="entry name" value="KS3_2"/>
    <property type="match status" value="1"/>
</dbReference>
<dbReference type="SMART" id="SM01294">
    <property type="entry name" value="PKS_PP_betabranch"/>
    <property type="match status" value="1"/>
</dbReference>
<dbReference type="PROSITE" id="PS50075">
    <property type="entry name" value="CARRIER"/>
    <property type="match status" value="1"/>
</dbReference>
<accession>A0A919B9K9</accession>
<dbReference type="NCBIfam" id="TIGR01746">
    <property type="entry name" value="Thioester-redct"/>
    <property type="match status" value="1"/>
</dbReference>
<dbReference type="EMBL" id="BNBD01000018">
    <property type="protein sequence ID" value="GHF69458.1"/>
    <property type="molecule type" value="Genomic_DNA"/>
</dbReference>
<dbReference type="PROSITE" id="PS00606">
    <property type="entry name" value="KS3_1"/>
    <property type="match status" value="1"/>
</dbReference>
<evidence type="ECO:0000313" key="14">
    <source>
        <dbReference type="Proteomes" id="UP000638313"/>
    </source>
</evidence>
<dbReference type="InterPro" id="IPR016036">
    <property type="entry name" value="Malonyl_transacylase_ACP-bd"/>
</dbReference>
<evidence type="ECO:0000259" key="11">
    <source>
        <dbReference type="PROSITE" id="PS52004"/>
    </source>
</evidence>
<dbReference type="InterPro" id="IPR009081">
    <property type="entry name" value="PP-bd_ACP"/>
</dbReference>
<reference evidence="13" key="2">
    <citation type="submission" date="2020-09" db="EMBL/GenBank/DDBJ databases">
        <authorList>
            <person name="Sun Q."/>
            <person name="Ohkuma M."/>
        </authorList>
    </citation>
    <scope>NUCLEOTIDE SEQUENCE</scope>
    <source>
        <strain evidence="13">JCM 4059</strain>
    </source>
</reference>
<dbReference type="Pfam" id="PF00550">
    <property type="entry name" value="PP-binding"/>
    <property type="match status" value="1"/>
</dbReference>
<feature type="region of interest" description="N-terminal hotdog fold" evidence="9">
    <location>
        <begin position="924"/>
        <end position="1047"/>
    </location>
</feature>
<dbReference type="Gene3D" id="3.40.366.10">
    <property type="entry name" value="Malonyl-Coenzyme A Acyl Carrier Protein, domain 2"/>
    <property type="match status" value="1"/>
</dbReference>
<keyword evidence="4" id="KW-0597">Phosphoprotein</keyword>
<dbReference type="InterPro" id="IPR016039">
    <property type="entry name" value="Thiolase-like"/>
</dbReference>
<dbReference type="Proteomes" id="UP000638313">
    <property type="component" value="Unassembled WGS sequence"/>
</dbReference>
<feature type="domain" description="Carrier" evidence="10">
    <location>
        <begin position="1676"/>
        <end position="1751"/>
    </location>
</feature>
<dbReference type="FunFam" id="1.10.1200.10:FF:000007">
    <property type="entry name" value="Probable polyketide synthase pks17"/>
    <property type="match status" value="1"/>
</dbReference>
<feature type="domain" description="PKS/mFAS DH" evidence="12">
    <location>
        <begin position="924"/>
        <end position="1194"/>
    </location>
</feature>
<dbReference type="InterPro" id="IPR014043">
    <property type="entry name" value="Acyl_transferase_dom"/>
</dbReference>
<keyword evidence="14" id="KW-1185">Reference proteome</keyword>
<evidence type="ECO:0000256" key="1">
    <source>
        <dbReference type="ARBA" id="ARBA00001957"/>
    </source>
</evidence>
<evidence type="ECO:0000259" key="12">
    <source>
        <dbReference type="PROSITE" id="PS52019"/>
    </source>
</evidence>
<dbReference type="SUPFAM" id="SSF52151">
    <property type="entry name" value="FabD/lysophospholipase-like"/>
    <property type="match status" value="1"/>
</dbReference>
<dbReference type="GO" id="GO:0031177">
    <property type="term" value="F:phosphopantetheine binding"/>
    <property type="evidence" value="ECO:0007669"/>
    <property type="project" value="InterPro"/>
</dbReference>
<evidence type="ECO:0000256" key="6">
    <source>
        <dbReference type="ARBA" id="ARBA00023194"/>
    </source>
</evidence>
<dbReference type="CDD" id="cd00833">
    <property type="entry name" value="PKS"/>
    <property type="match status" value="1"/>
</dbReference>
<dbReference type="SUPFAM" id="SSF53901">
    <property type="entry name" value="Thiolase-like"/>
    <property type="match status" value="1"/>
</dbReference>
<proteinExistence type="predicted"/>
<dbReference type="Pfam" id="PF16197">
    <property type="entry name" value="KAsynt_C_assoc"/>
    <property type="match status" value="1"/>
</dbReference>
<evidence type="ECO:0000256" key="2">
    <source>
        <dbReference type="ARBA" id="ARBA00004792"/>
    </source>
</evidence>
<dbReference type="SMART" id="SM00827">
    <property type="entry name" value="PKS_AT"/>
    <property type="match status" value="1"/>
</dbReference>
<dbReference type="InterPro" id="IPR013968">
    <property type="entry name" value="PKS_KR"/>
</dbReference>
<keyword evidence="6" id="KW-0045">Antibiotic biosynthesis</keyword>
<evidence type="ECO:0000256" key="9">
    <source>
        <dbReference type="PROSITE-ProRule" id="PRU01363"/>
    </source>
</evidence>
<dbReference type="Pfam" id="PF14765">
    <property type="entry name" value="PS-DH"/>
    <property type="match status" value="1"/>
</dbReference>
<reference evidence="13" key="1">
    <citation type="journal article" date="2014" name="Int. J. Syst. Evol. Microbiol.">
        <title>Complete genome sequence of Corynebacterium casei LMG S-19264T (=DSM 44701T), isolated from a smear-ripened cheese.</title>
        <authorList>
            <consortium name="US DOE Joint Genome Institute (JGI-PGF)"/>
            <person name="Walter F."/>
            <person name="Albersmeier A."/>
            <person name="Kalinowski J."/>
            <person name="Ruckert C."/>
        </authorList>
    </citation>
    <scope>NUCLEOTIDE SEQUENCE</scope>
    <source>
        <strain evidence="13">JCM 4059</strain>
    </source>
</reference>
<keyword evidence="5" id="KW-0808">Transferase</keyword>
<evidence type="ECO:0000256" key="3">
    <source>
        <dbReference type="ARBA" id="ARBA00022450"/>
    </source>
</evidence>
<dbReference type="Gene3D" id="1.10.1200.10">
    <property type="entry name" value="ACP-like"/>
    <property type="match status" value="1"/>
</dbReference>
<keyword evidence="8" id="KW-0012">Acyltransferase</keyword>
<dbReference type="InterPro" id="IPR013120">
    <property type="entry name" value="FAR_NAD-bd"/>
</dbReference>
<dbReference type="InterPro" id="IPR006162">
    <property type="entry name" value="Ppantetheine_attach_site"/>
</dbReference>
<dbReference type="Pfam" id="PF00698">
    <property type="entry name" value="Acyl_transf_1"/>
    <property type="match status" value="1"/>
</dbReference>
<dbReference type="InterPro" id="IPR049551">
    <property type="entry name" value="PKS_DH_C"/>
</dbReference>
<dbReference type="Pfam" id="PF02801">
    <property type="entry name" value="Ketoacyl-synt_C"/>
    <property type="match status" value="1"/>
</dbReference>
<dbReference type="PROSITE" id="PS52019">
    <property type="entry name" value="PKS_MFAS_DH"/>
    <property type="match status" value="1"/>
</dbReference>
<keyword evidence="3" id="KW-0596">Phosphopantetheine</keyword>
<dbReference type="Pfam" id="PF08659">
    <property type="entry name" value="KR"/>
    <property type="match status" value="1"/>
</dbReference>
<dbReference type="InterPro" id="IPR036736">
    <property type="entry name" value="ACP-like_sf"/>
</dbReference>
<sequence>MASENEQKLAEYLKRVTVDLQKSRRRVAELEAGRTEPIAIVGMACRYPGGVASPEDLWRLVEDEVDAISDFPENRGWDIDALYDPEPGKPGRTYTKRGGFLHDLGDFDAGFFGISPREATAMDPQQRLLLETAWEALEYAGIDPLSLKGSPTGVFMGYSGQSYIGLFDGPEELGGYLMTGSLSSIISGRISYVLGLEGPSVSVDTACSSSLVAMHQAVQSLRQGESTLALVGGSTVAATPGSFVEFAQQRGLSADGRCRAFGADADGTGWAEGAGLLVLERLSDARRNGHRVLAVVRGSAVNQDGASNGLTAPNGPAQQRVIRQALSGAGLKPGDVDAVEAHGTGTRLGDPIEAQALLATYGQGRPADRPLYLGSFKSNIGHAQAAAGVGGVIKMVMALQNQLLPKTLHAEEPTPFVNWDSGAVELLTQAREWPAGEERVRRAAVSSFGVSGTNAHVIIEEAPQDTPPETAEPSRRGAVPWLVSAKSAEALAAQAGKLAAHVSERPELGIHDVALSLATTRAALEHRAAVVAADRDELVAGLRALAAGEASKAVSTDTVKASGGKAAFLFTGQGSQRLGMGRELYEAFPVFAEAFDAVLAELPAGLREVMWGDDAEALNRTASTQPALFAVEVALFRLWESWGVRPDVVAGHSIGEIAAAHVAGVLSLADAAKLVSARGRLMQALPAGGAMVALQAAEDEVLPHLTDSVGMAAVNGPQAVVISGAADDVLAVQAHFQSLGRKTTQLKVSHAFHSPLMEPMLAEFEQIVAGLTFHEPQMPFVSTLTGAPVTTELTDPAYWVRHVREAVRFADAVQVLHGQGGTTFVELGPDAVLSAMAQGSLDDAEARFVPTLRRGRPEAADAVTALARLHNRGVAVDWARFHAGTGARTVALPTYAFQRQTYWYSAAAGTGLDAAQLGLDGQEHPLLGTSVTLAGGQGAVFSGRISTRTHPWLAEHVLDGSVTVPASVYAELALHLADQFGCNTLDELTVHAPLVLQGRQAVQLQASVGAPDAYGRRTVTVHTRADGGEGTWTLRASGHLSLGAMPVLPPRPWPPHGTRETAGALYKQLAGQGYGRGQGFPAVTAVWEDGHEIGAELALAGEDFATDGFVLHPLLLEAAVQVALYAGGLAGGAPRALRSWSGVQVFAEGARELRVRVRRTGPDVFAMEIADGSGRPVAAVEALTLAPAADPGVAAAREASLDALFTVGWHPIRLARPTSAYAWGTLGDDAHRLLPGADRFGSVAEVGAAVAAGTALDAVVVPCMPSGGDVPAGMYEQVRGALSLVQEWLADERLDGVRLMVVTRGAVAVRDGETPDLATAAAWGLLRSAQAENPGRIVLVDVDAEDDGLQDLLAAVTDGGEPQVAIRGRGALVPRLARVAAASLPAAGPGWDAGGTVLITGGTGSLGAHFARHVVVEHGVRSLLLVSRRGLEAPGAQELRAELERLGARVEVAACDVSDAGELARALELVPAEYPLSGVVHTAGVLDDGLVTALTAERVEGVLRPKADAAWNLHLLTQDMPLRQFVLFSSIAATFGSAGQANYAAANTFLDALAQYRQALGLAATSVAWGLWQQDDGGIAGHLDDTDLARIAREGYRPVTMEQGPAMLDTAMTLGLTTPVATPLDLAAVRALPGPVAPMLRTLARTSSRPAVDGPGGAAGSVGDRVRELPDAERLPLLRDVVRGEVAAVLGHADADAVDPGRGFVDLGFDSLTAVDLRNRLGAATGVRLSASLVYEHPTPEALAAHLLTELTGGPATVEAVDFAAEIRLAEDIVPAAEVVTVAENPEEVFLTGATGFLGAFVLRELLRTTSARVHCLVRAADEAEGLERLRDNARWYGVWDDDLAHRVVAVPGDLGEPRLGLTEDAFDTLARTVDVIFHGGALVNWLYPYTALKAANVGGTEEVLRMAARHRTVPVHFVSSTGVFDKPVREGVPLKVTDPLGPTEVMNGYRHTKWVVEQIIDLARDRGLPVSVYRGDVVCGDQQSGACQTRDFVWLSLKGLIQARAVPRGTDIVFHMVPVDYVSAAIVALSRKADCASRTFHLSHPADIRYTTILEHLRAFGYEIEEMDRAAWLERVQGDGENALTPLLDMFEKIAENGEGAYPPIDMSETEAALAGTGIVVPEMTRELFATYIDFFVRAGYLPPAPALALASRTTS</sequence>
<dbReference type="FunFam" id="3.40.47.10:FF:000019">
    <property type="entry name" value="Polyketide synthase type I"/>
    <property type="match status" value="1"/>
</dbReference>
<dbReference type="InterPro" id="IPR049552">
    <property type="entry name" value="PKS_DH_N"/>
</dbReference>
<dbReference type="InterPro" id="IPR014030">
    <property type="entry name" value="Ketoacyl_synth_N"/>
</dbReference>
<dbReference type="FunFam" id="3.40.366.10:FF:000002">
    <property type="entry name" value="Probable polyketide synthase 2"/>
    <property type="match status" value="1"/>
</dbReference>
<dbReference type="InterPro" id="IPR055123">
    <property type="entry name" value="SpnB-like_Rossmann"/>
</dbReference>
<dbReference type="PROSITE" id="PS00012">
    <property type="entry name" value="PHOSPHOPANTETHEINE"/>
    <property type="match status" value="1"/>
</dbReference>
<dbReference type="InterPro" id="IPR020841">
    <property type="entry name" value="PKS_Beta-ketoAc_synthase_dom"/>
</dbReference>
<dbReference type="CDD" id="cd05235">
    <property type="entry name" value="SDR_e1"/>
    <property type="match status" value="1"/>
</dbReference>
<dbReference type="Pfam" id="PF00109">
    <property type="entry name" value="ketoacyl-synt"/>
    <property type="match status" value="1"/>
</dbReference>